<dbReference type="OrthoDB" id="10254721at2759"/>
<keyword evidence="2" id="KW-1185">Reference proteome</keyword>
<evidence type="ECO:0000313" key="2">
    <source>
        <dbReference type="Proteomes" id="UP000784294"/>
    </source>
</evidence>
<organism evidence="1 2">
    <name type="scientific">Protopolystoma xenopodis</name>
    <dbReference type="NCBI Taxonomy" id="117903"/>
    <lineage>
        <taxon>Eukaryota</taxon>
        <taxon>Metazoa</taxon>
        <taxon>Spiralia</taxon>
        <taxon>Lophotrochozoa</taxon>
        <taxon>Platyhelminthes</taxon>
        <taxon>Monogenea</taxon>
        <taxon>Polyopisthocotylea</taxon>
        <taxon>Polystomatidea</taxon>
        <taxon>Polystomatidae</taxon>
        <taxon>Protopolystoma</taxon>
    </lineage>
</organism>
<protein>
    <submittedName>
        <fullName evidence="1">Uncharacterized protein</fullName>
    </submittedName>
</protein>
<name>A0A3S5AWL1_9PLAT</name>
<dbReference type="Proteomes" id="UP000784294">
    <property type="component" value="Unassembled WGS sequence"/>
</dbReference>
<gene>
    <name evidence="1" type="ORF">PXEA_LOCUS397</name>
</gene>
<dbReference type="EMBL" id="CAAALY010000714">
    <property type="protein sequence ID" value="VEL06957.1"/>
    <property type="molecule type" value="Genomic_DNA"/>
</dbReference>
<proteinExistence type="predicted"/>
<reference evidence="1" key="1">
    <citation type="submission" date="2018-11" db="EMBL/GenBank/DDBJ databases">
        <authorList>
            <consortium name="Pathogen Informatics"/>
        </authorList>
    </citation>
    <scope>NUCLEOTIDE SEQUENCE</scope>
</reference>
<accession>A0A3S5AWL1</accession>
<comment type="caution">
    <text evidence="1">The sequence shown here is derived from an EMBL/GenBank/DDBJ whole genome shotgun (WGS) entry which is preliminary data.</text>
</comment>
<dbReference type="AlphaFoldDB" id="A0A3S5AWL1"/>
<sequence length="188" mass="21051">MTEAKKRNSGLSAWSTWLEAYKERLISCLPESKATLGDNCLASLSQLDSTDYQILKKLRVYPFYDGRIGGPDIAEGAELAVSGLANNPLCAHILECWKRARLANPSVVLRNHLAEQVIRSAEKGNCQPAADLLEVLRRPFDRDIKTSRFTEPQPVALKSNELSGPYSIKESKDQVSWAYYSHTWCSFS</sequence>
<evidence type="ECO:0000313" key="1">
    <source>
        <dbReference type="EMBL" id="VEL06957.1"/>
    </source>
</evidence>